<evidence type="ECO:0000313" key="5">
    <source>
        <dbReference type="EMBL" id="KAG2655372.1"/>
    </source>
</evidence>
<evidence type="ECO:0000313" key="6">
    <source>
        <dbReference type="Proteomes" id="UP000823388"/>
    </source>
</evidence>
<organism evidence="5 6">
    <name type="scientific">Panicum virgatum</name>
    <name type="common">Blackwell switchgrass</name>
    <dbReference type="NCBI Taxonomy" id="38727"/>
    <lineage>
        <taxon>Eukaryota</taxon>
        <taxon>Viridiplantae</taxon>
        <taxon>Streptophyta</taxon>
        <taxon>Embryophyta</taxon>
        <taxon>Tracheophyta</taxon>
        <taxon>Spermatophyta</taxon>
        <taxon>Magnoliopsida</taxon>
        <taxon>Liliopsida</taxon>
        <taxon>Poales</taxon>
        <taxon>Poaceae</taxon>
        <taxon>PACMAD clade</taxon>
        <taxon>Panicoideae</taxon>
        <taxon>Panicodae</taxon>
        <taxon>Paniceae</taxon>
        <taxon>Panicinae</taxon>
        <taxon>Panicum</taxon>
        <taxon>Panicum sect. Hiantes</taxon>
    </lineage>
</organism>
<evidence type="ECO:0000259" key="4">
    <source>
        <dbReference type="PROSITE" id="PS50011"/>
    </source>
</evidence>
<reference evidence="5 6" key="1">
    <citation type="submission" date="2020-05" db="EMBL/GenBank/DDBJ databases">
        <title>WGS assembly of Panicum virgatum.</title>
        <authorList>
            <person name="Lovell J.T."/>
            <person name="Jenkins J."/>
            <person name="Shu S."/>
            <person name="Juenger T.E."/>
            <person name="Schmutz J."/>
        </authorList>
    </citation>
    <scope>NUCLEOTIDE SEQUENCE [LARGE SCALE GENOMIC DNA]</scope>
    <source>
        <strain evidence="6">cv. AP13</strain>
    </source>
</reference>
<dbReference type="PROSITE" id="PS00107">
    <property type="entry name" value="PROTEIN_KINASE_ATP"/>
    <property type="match status" value="1"/>
</dbReference>
<dbReference type="InterPro" id="IPR008266">
    <property type="entry name" value="Tyr_kinase_AS"/>
</dbReference>
<name>A0A8T0X1E9_PANVG</name>
<dbReference type="InterPro" id="IPR017441">
    <property type="entry name" value="Protein_kinase_ATP_BS"/>
</dbReference>
<dbReference type="OrthoDB" id="4062651at2759"/>
<proteinExistence type="predicted"/>
<dbReference type="Pfam" id="PF00069">
    <property type="entry name" value="Pkinase"/>
    <property type="match status" value="1"/>
</dbReference>
<dbReference type="EMBL" id="CM029037">
    <property type="protein sequence ID" value="KAG2655372.1"/>
    <property type="molecule type" value="Genomic_DNA"/>
</dbReference>
<comment type="caution">
    <text evidence="5">The sequence shown here is derived from an EMBL/GenBank/DDBJ whole genome shotgun (WGS) entry which is preliminary data.</text>
</comment>
<dbReference type="Gene3D" id="1.10.510.10">
    <property type="entry name" value="Transferase(Phosphotransferase) domain 1"/>
    <property type="match status" value="1"/>
</dbReference>
<feature type="binding site" evidence="3">
    <location>
        <position position="117"/>
    </location>
    <ligand>
        <name>ATP</name>
        <dbReference type="ChEBI" id="CHEBI:30616"/>
    </ligand>
</feature>
<evidence type="ECO:0000256" key="2">
    <source>
        <dbReference type="ARBA" id="ARBA00022840"/>
    </source>
</evidence>
<gene>
    <name evidence="5" type="ORF">PVAP13_1KG007600</name>
</gene>
<evidence type="ECO:0000256" key="1">
    <source>
        <dbReference type="ARBA" id="ARBA00022741"/>
    </source>
</evidence>
<dbReference type="Proteomes" id="UP000823388">
    <property type="component" value="Chromosome 1K"/>
</dbReference>
<dbReference type="InterPro" id="IPR011009">
    <property type="entry name" value="Kinase-like_dom_sf"/>
</dbReference>
<protein>
    <recommendedName>
        <fullName evidence="4">Protein kinase domain-containing protein</fullName>
    </recommendedName>
</protein>
<accession>A0A8T0X1E9</accession>
<keyword evidence="2 3" id="KW-0067">ATP-binding</keyword>
<dbReference type="PROSITE" id="PS00109">
    <property type="entry name" value="PROTEIN_KINASE_TYR"/>
    <property type="match status" value="1"/>
</dbReference>
<feature type="domain" description="Protein kinase" evidence="4">
    <location>
        <begin position="89"/>
        <end position="377"/>
    </location>
</feature>
<dbReference type="PANTHER" id="PTHR47989:SF26">
    <property type="entry name" value="PROTEIN KINASE DOMAIN-CONTAINING PROTEIN"/>
    <property type="match status" value="1"/>
</dbReference>
<dbReference type="SUPFAM" id="SSF56112">
    <property type="entry name" value="Protein kinase-like (PK-like)"/>
    <property type="match status" value="1"/>
</dbReference>
<dbReference type="PANTHER" id="PTHR47989">
    <property type="entry name" value="OS01G0750732 PROTEIN"/>
    <property type="match status" value="1"/>
</dbReference>
<evidence type="ECO:0000256" key="3">
    <source>
        <dbReference type="PROSITE-ProRule" id="PRU10141"/>
    </source>
</evidence>
<sequence>MDLPVALAILFFCVLLLSSAAIAVLLVRRCLAALRRPDADPEARAVVPQRPQYELALSAEAPAAEQATDRKDAPRRLTWREVEALTGGFDEAAVVGRGGSSTVYLARLRDGAPVAVKVHRWCGGERRLRAFRQELDLLRRIRHPRIVALIAYSDDHEEGGALVLEYVAGGTLADRLHGGATAPLSWPQRMRIVLDVACALEHLHDASTPVVHGDVSASNVLLDARGLGARLCDLGSACEGFSAAVAPTRAAVGSPGYADPFFLRTGIVSKKSDVYSFGVLLLEAVTGMPAAGAPGSENLAPRILPRVRAQGVAGLVDGRLGEGYDDEEAGDVARIAVECLAAQPGLRPAMGQVRAAIAEKAARSIAKADLGDHHIQLSKLLELT</sequence>
<dbReference type="Gene3D" id="3.30.200.20">
    <property type="entry name" value="Phosphorylase Kinase, domain 1"/>
    <property type="match status" value="1"/>
</dbReference>
<dbReference type="GO" id="GO:0005524">
    <property type="term" value="F:ATP binding"/>
    <property type="evidence" value="ECO:0007669"/>
    <property type="project" value="UniProtKB-UniRule"/>
</dbReference>
<keyword evidence="1 3" id="KW-0547">Nucleotide-binding</keyword>
<keyword evidence="6" id="KW-1185">Reference proteome</keyword>
<dbReference type="GO" id="GO:0004672">
    <property type="term" value="F:protein kinase activity"/>
    <property type="evidence" value="ECO:0007669"/>
    <property type="project" value="InterPro"/>
</dbReference>
<dbReference type="InterPro" id="IPR000719">
    <property type="entry name" value="Prot_kinase_dom"/>
</dbReference>
<dbReference type="PROSITE" id="PS50011">
    <property type="entry name" value="PROTEIN_KINASE_DOM"/>
    <property type="match status" value="1"/>
</dbReference>
<dbReference type="AlphaFoldDB" id="A0A8T0X1E9"/>